<reference evidence="6 7" key="1">
    <citation type="submission" date="2019-08" db="EMBL/GenBank/DDBJ databases">
        <title>The genome of the soybean aphid Biotype 1, its phylome, world population structure and adaptation to the North American continent.</title>
        <authorList>
            <person name="Giordano R."/>
            <person name="Donthu R.K."/>
            <person name="Hernandez A.G."/>
            <person name="Wright C.L."/>
            <person name="Zimin A.V."/>
        </authorList>
    </citation>
    <scope>NUCLEOTIDE SEQUENCE [LARGE SCALE GENOMIC DNA]</scope>
    <source>
        <tissue evidence="6">Whole aphids</tissue>
    </source>
</reference>
<gene>
    <name evidence="6" type="ORF">AGLY_002760</name>
</gene>
<evidence type="ECO:0000256" key="3">
    <source>
        <dbReference type="ARBA" id="ARBA00033477"/>
    </source>
</evidence>
<evidence type="ECO:0000256" key="1">
    <source>
        <dbReference type="ARBA" id="ARBA00008920"/>
    </source>
</evidence>
<dbReference type="PANTHER" id="PTHR37457">
    <property type="entry name" value="TRNA SELENOCYSTEINE 1-ASSOCIATED PROTEIN 1-RELATED"/>
    <property type="match status" value="1"/>
</dbReference>
<protein>
    <recommendedName>
        <fullName evidence="3">tRNA selenocysteine-associated protein 1</fullName>
    </recommendedName>
</protein>
<evidence type="ECO:0000256" key="4">
    <source>
        <dbReference type="PROSITE-ProRule" id="PRU00176"/>
    </source>
</evidence>
<proteinExistence type="inferred from homology"/>
<dbReference type="InterPro" id="IPR000504">
    <property type="entry name" value="RRM_dom"/>
</dbReference>
<dbReference type="AlphaFoldDB" id="A0A6G0U2J4"/>
<comment type="similarity">
    <text evidence="1">Belongs to the RRM TRSPAP family.</text>
</comment>
<dbReference type="FunFam" id="3.30.70.330:FF:000159">
    <property type="entry name" value="tRNA selenocysteine 1-associated protein 1"/>
    <property type="match status" value="1"/>
</dbReference>
<dbReference type="SUPFAM" id="SSF54928">
    <property type="entry name" value="RNA-binding domain, RBD"/>
    <property type="match status" value="1"/>
</dbReference>
<evidence type="ECO:0000259" key="5">
    <source>
        <dbReference type="PROSITE" id="PS50102"/>
    </source>
</evidence>
<dbReference type="Proteomes" id="UP000475862">
    <property type="component" value="Unassembled WGS sequence"/>
</dbReference>
<dbReference type="InterPro" id="IPR012677">
    <property type="entry name" value="Nucleotide-bd_a/b_plait_sf"/>
</dbReference>
<evidence type="ECO:0000313" key="6">
    <source>
        <dbReference type="EMBL" id="KAE9542849.1"/>
    </source>
</evidence>
<sequence length="350" mass="40073">MYTNQYTPQYSQYNQQYQQYPSNYYQMYNYNQQPAYNIPPPTQTASTFISTNVPVQQPQVTTPGQNVTSLWMGSLEPYMTESFITGAFQKMGEYPKNVKLMRNKNTGETAGYAFVDFYDPVSVMHKLNGKYIPGTNPVSNHFPVRFKLNHAGNPGKITTSDRDFSVWLGELSSDVDDYQLYKTFACRYQSIRTAKVVLDSAGYSKGYGFIRFGSEEEQKHCLNNMNGFPGLGSKPIKVSSVIPKSERHIVVASNESQGYKASQDYGQYFETNYWHRYSMWNQPQSQNCMLRTEPTIETTAIKTNGNLNLVDYKKSIDIDALNKDLVAQDYNLWDALESSKWLPLDTIEVI</sequence>
<feature type="domain" description="RRM" evidence="5">
    <location>
        <begin position="68"/>
        <end position="151"/>
    </location>
</feature>
<dbReference type="Pfam" id="PF17654">
    <property type="entry name" value="Trnau1ap"/>
    <property type="match status" value="1"/>
</dbReference>
<accession>A0A6G0U2J4</accession>
<dbReference type="PROSITE" id="PS50102">
    <property type="entry name" value="RRM"/>
    <property type="match status" value="2"/>
</dbReference>
<dbReference type="Gene3D" id="3.30.70.330">
    <property type="match status" value="2"/>
</dbReference>
<dbReference type="OrthoDB" id="446113at2759"/>
<dbReference type="InterPro" id="IPR041085">
    <property type="entry name" value="TSAP1_C"/>
</dbReference>
<dbReference type="InterPro" id="IPR035979">
    <property type="entry name" value="RBD_domain_sf"/>
</dbReference>
<name>A0A6G0U2J4_APHGL</name>
<feature type="domain" description="RRM" evidence="5">
    <location>
        <begin position="164"/>
        <end position="243"/>
    </location>
</feature>
<dbReference type="SMART" id="SM00360">
    <property type="entry name" value="RRM"/>
    <property type="match status" value="2"/>
</dbReference>
<organism evidence="6 7">
    <name type="scientific">Aphis glycines</name>
    <name type="common">Soybean aphid</name>
    <dbReference type="NCBI Taxonomy" id="307491"/>
    <lineage>
        <taxon>Eukaryota</taxon>
        <taxon>Metazoa</taxon>
        <taxon>Ecdysozoa</taxon>
        <taxon>Arthropoda</taxon>
        <taxon>Hexapoda</taxon>
        <taxon>Insecta</taxon>
        <taxon>Pterygota</taxon>
        <taxon>Neoptera</taxon>
        <taxon>Paraneoptera</taxon>
        <taxon>Hemiptera</taxon>
        <taxon>Sternorrhyncha</taxon>
        <taxon>Aphidomorpha</taxon>
        <taxon>Aphidoidea</taxon>
        <taxon>Aphididae</taxon>
        <taxon>Aphidini</taxon>
        <taxon>Aphis</taxon>
        <taxon>Aphis</taxon>
    </lineage>
</organism>
<keyword evidence="7" id="KW-1185">Reference proteome</keyword>
<dbReference type="EMBL" id="VYZN01000009">
    <property type="protein sequence ID" value="KAE9542849.1"/>
    <property type="molecule type" value="Genomic_DNA"/>
</dbReference>
<dbReference type="InterPro" id="IPR040434">
    <property type="entry name" value="TSAP1"/>
</dbReference>
<dbReference type="Pfam" id="PF00076">
    <property type="entry name" value="RRM_1"/>
    <property type="match status" value="2"/>
</dbReference>
<dbReference type="PANTHER" id="PTHR37457:SF3">
    <property type="entry name" value="TRNA SELENOCYSTEINE-ASSOCIATED PROTEIN 1"/>
    <property type="match status" value="1"/>
</dbReference>
<dbReference type="GO" id="GO:0003723">
    <property type="term" value="F:RNA binding"/>
    <property type="evidence" value="ECO:0007669"/>
    <property type="project" value="UniProtKB-UniRule"/>
</dbReference>
<comment type="caution">
    <text evidence="6">The sequence shown here is derived from an EMBL/GenBank/DDBJ whole genome shotgun (WGS) entry which is preliminary data.</text>
</comment>
<keyword evidence="2 4" id="KW-0694">RNA-binding</keyword>
<evidence type="ECO:0000313" key="7">
    <source>
        <dbReference type="Proteomes" id="UP000475862"/>
    </source>
</evidence>
<evidence type="ECO:0000256" key="2">
    <source>
        <dbReference type="ARBA" id="ARBA00022884"/>
    </source>
</evidence>